<dbReference type="Proteomes" id="UP001258315">
    <property type="component" value="Unassembled WGS sequence"/>
</dbReference>
<reference evidence="2" key="1">
    <citation type="submission" date="2023-07" db="EMBL/GenBank/DDBJ databases">
        <title>Functional and genomic diversity of the sorghum phyllosphere microbiome.</title>
        <authorList>
            <person name="Shade A."/>
        </authorList>
    </citation>
    <scope>NUCLEOTIDE SEQUENCE [LARGE SCALE GENOMIC DNA]</scope>
    <source>
        <strain evidence="2">SORGH_AS_0422</strain>
    </source>
</reference>
<protein>
    <submittedName>
        <fullName evidence="1">Uncharacterized protein</fullName>
    </submittedName>
</protein>
<comment type="caution">
    <text evidence="1">The sequence shown here is derived from an EMBL/GenBank/DDBJ whole genome shotgun (WGS) entry which is preliminary data.</text>
</comment>
<organism evidence="1 2">
    <name type="scientific">Mucilaginibacter terrae</name>
    <dbReference type="NCBI Taxonomy" id="1955052"/>
    <lineage>
        <taxon>Bacteria</taxon>
        <taxon>Pseudomonadati</taxon>
        <taxon>Bacteroidota</taxon>
        <taxon>Sphingobacteriia</taxon>
        <taxon>Sphingobacteriales</taxon>
        <taxon>Sphingobacteriaceae</taxon>
        <taxon>Mucilaginibacter</taxon>
    </lineage>
</organism>
<dbReference type="EMBL" id="JAVLVU010000001">
    <property type="protein sequence ID" value="MDT3404432.1"/>
    <property type="molecule type" value="Genomic_DNA"/>
</dbReference>
<gene>
    <name evidence="1" type="ORF">QE417_003504</name>
</gene>
<evidence type="ECO:0000313" key="1">
    <source>
        <dbReference type="EMBL" id="MDT3404432.1"/>
    </source>
</evidence>
<sequence length="64" mass="7026">MKKLILLLSVSLLMAFTKPDTVQQRFAPPQGYKTATTPAGSFASYLQNLAPVACRNAHAYLSRQ</sequence>
<name>A0ABU3GXE0_9SPHI</name>
<keyword evidence="2" id="KW-1185">Reference proteome</keyword>
<proteinExistence type="predicted"/>
<evidence type="ECO:0000313" key="2">
    <source>
        <dbReference type="Proteomes" id="UP001258315"/>
    </source>
</evidence>
<dbReference type="RefSeq" id="WP_311951768.1">
    <property type="nucleotide sequence ID" value="NZ_JAVLVU010000001.1"/>
</dbReference>
<accession>A0ABU3GXE0</accession>